<gene>
    <name evidence="1" type="ORF">Sliba_06040</name>
</gene>
<organism evidence="1 2">
    <name type="scientific">Streptomyces nigrescens</name>
    <dbReference type="NCBI Taxonomy" id="1920"/>
    <lineage>
        <taxon>Bacteria</taxon>
        <taxon>Bacillati</taxon>
        <taxon>Actinomycetota</taxon>
        <taxon>Actinomycetes</taxon>
        <taxon>Kitasatosporales</taxon>
        <taxon>Streptomycetaceae</taxon>
        <taxon>Streptomyces</taxon>
    </lineage>
</organism>
<dbReference type="SUPFAM" id="SSF47413">
    <property type="entry name" value="lambda repressor-like DNA-binding domains"/>
    <property type="match status" value="1"/>
</dbReference>
<name>A0A640TCE6_STRNI</name>
<dbReference type="InterPro" id="IPR010982">
    <property type="entry name" value="Lambda_DNA-bd_dom_sf"/>
</dbReference>
<evidence type="ECO:0000313" key="1">
    <source>
        <dbReference type="EMBL" id="GFE20151.1"/>
    </source>
</evidence>
<dbReference type="AlphaFoldDB" id="A0A640TCE6"/>
<reference evidence="1 2" key="1">
    <citation type="submission" date="2019-12" db="EMBL/GenBank/DDBJ databases">
        <title>Whole genome shotgun sequence of Streptomyces libani subsp. libani NBRC 13452.</title>
        <authorList>
            <person name="Ichikawa N."/>
            <person name="Kimura A."/>
            <person name="Kitahashi Y."/>
            <person name="Komaki H."/>
            <person name="Tamura T."/>
        </authorList>
    </citation>
    <scope>NUCLEOTIDE SEQUENCE [LARGE SCALE GENOMIC DNA]</scope>
    <source>
        <strain evidence="1 2">NBRC 13452</strain>
    </source>
</reference>
<evidence type="ECO:0000313" key="2">
    <source>
        <dbReference type="Proteomes" id="UP000429552"/>
    </source>
</evidence>
<sequence length="159" mass="17306">MFLAVPTSSWDHVAMPPPTDDTALRRLADHIKRRRVELGMNKIDVAKAADITINTYMKLEDGKPVRDLTYGKVEAVLQWASGSCQEVLRGGDPTVTDKLTDNAVASPVTSDDLEGDVGRAVTDAAIAVSDGLSAADIRKLKQRVIEELRRRGRLPNVGN</sequence>
<dbReference type="Gene3D" id="1.10.260.40">
    <property type="entry name" value="lambda repressor-like DNA-binding domains"/>
    <property type="match status" value="1"/>
</dbReference>
<protein>
    <submittedName>
        <fullName evidence="1">Uncharacterized protein</fullName>
    </submittedName>
</protein>
<proteinExistence type="predicted"/>
<comment type="caution">
    <text evidence="1">The sequence shown here is derived from an EMBL/GenBank/DDBJ whole genome shotgun (WGS) entry which is preliminary data.</text>
</comment>
<dbReference type="Proteomes" id="UP000429552">
    <property type="component" value="Unassembled WGS sequence"/>
</dbReference>
<dbReference type="EMBL" id="BLIP01000001">
    <property type="protein sequence ID" value="GFE20151.1"/>
    <property type="molecule type" value="Genomic_DNA"/>
</dbReference>
<dbReference type="GO" id="GO:0003677">
    <property type="term" value="F:DNA binding"/>
    <property type="evidence" value="ECO:0007669"/>
    <property type="project" value="InterPro"/>
</dbReference>
<accession>A0A640TCE6</accession>